<evidence type="ECO:0000313" key="3">
    <source>
        <dbReference type="EMBL" id="KAK6337435.1"/>
    </source>
</evidence>
<feature type="compositionally biased region" description="Basic and acidic residues" evidence="1">
    <location>
        <begin position="753"/>
        <end position="763"/>
    </location>
</feature>
<keyword evidence="2" id="KW-0812">Transmembrane</keyword>
<protein>
    <submittedName>
        <fullName evidence="3">Uncharacterized protein</fullName>
    </submittedName>
</protein>
<feature type="compositionally biased region" description="Basic and acidic residues" evidence="1">
    <location>
        <begin position="662"/>
        <end position="683"/>
    </location>
</feature>
<accession>A0AAV9UBR1</accession>
<feature type="transmembrane region" description="Helical" evidence="2">
    <location>
        <begin position="49"/>
        <end position="73"/>
    </location>
</feature>
<organism evidence="3 4">
    <name type="scientific">Orbilia blumenaviensis</name>
    <dbReference type="NCBI Taxonomy" id="1796055"/>
    <lineage>
        <taxon>Eukaryota</taxon>
        <taxon>Fungi</taxon>
        <taxon>Dikarya</taxon>
        <taxon>Ascomycota</taxon>
        <taxon>Pezizomycotina</taxon>
        <taxon>Orbiliomycetes</taxon>
        <taxon>Orbiliales</taxon>
        <taxon>Orbiliaceae</taxon>
        <taxon>Orbilia</taxon>
    </lineage>
</organism>
<proteinExistence type="predicted"/>
<keyword evidence="2" id="KW-1133">Transmembrane helix</keyword>
<dbReference type="EMBL" id="JAVHNS010000013">
    <property type="protein sequence ID" value="KAK6337435.1"/>
    <property type="molecule type" value="Genomic_DNA"/>
</dbReference>
<keyword evidence="4" id="KW-1185">Reference proteome</keyword>
<dbReference type="AlphaFoldDB" id="A0AAV9UBR1"/>
<feature type="region of interest" description="Disordered" evidence="1">
    <location>
        <begin position="742"/>
        <end position="774"/>
    </location>
</feature>
<sequence length="774" mass="87291">MPLDPNSSNIETDLEHVITGSWLYFDNKSAWHFYAWTLTKGQYSFLNNVLVFFLTIVAERFWVIVVFIIYLCSSNSKRNDGFRQEFKITARNLGSLGVVLTGLKIFYVQGKQLQGSPSTWMKNLLIFIFALIVLVSFLIAGIYLGRLEIGGVARLKSSDTCGLYTHAENGSLNQTQPLINNIIHTISLRNSAAANNWTLADSTGYLLKDISSLLHLTIIPCPFRPDLCANNIISNSSTSAVKVDTGHVSIRKFGLNSPYDITIRRVQECAVLSTDGSSYMVSENEKTPVRHFNYMYGPITTYRKDQHTLRNTDSSDAFEVSNITFSQKLAPDVFFRRPLHNVEGYSSQPCSDSIRYMRNCSNNYQRMMWEPLPEFNKNESFDMGIIFITPILVSFDTPINDMLYKTLTTPSKITTDRILEQQRYTRQEDDPTGVLACKQHMDVCVSGAKKSSTCTGLQSIHSLRDPAFVEATLKKNYSRSHSNNFDFTDHQKSLTLSYITAASQWYDIGDLAYLWGDNILLANSKIIQPGLSADLPDNFWHEEVKGLMAIGIISTLYELRSYAQGKNASIYDTPEASIRIIDFVGDNKYKDTNKGPICLDNMILVDVSATHSTIAVIPLLFMIFFGLGIITVSSLLVPLLSRAPSKIKDWQDDSIRQLPNPSRRDEERGDTNKRDGGFNERIPDAPPMMMVEMPSQQSEQTEPRQPERIHQIWDPILALRAAPTAPVSLVLLKRLGWLRLPPAPISNNQAKIQKKDLPREPSQPEKLPPPAKIH</sequence>
<keyword evidence="2" id="KW-0472">Membrane</keyword>
<evidence type="ECO:0000256" key="2">
    <source>
        <dbReference type="SAM" id="Phobius"/>
    </source>
</evidence>
<evidence type="ECO:0000256" key="1">
    <source>
        <dbReference type="SAM" id="MobiDB-lite"/>
    </source>
</evidence>
<feature type="transmembrane region" description="Helical" evidence="2">
    <location>
        <begin position="124"/>
        <end position="144"/>
    </location>
</feature>
<feature type="region of interest" description="Disordered" evidence="1">
    <location>
        <begin position="651"/>
        <end position="688"/>
    </location>
</feature>
<evidence type="ECO:0000313" key="4">
    <source>
        <dbReference type="Proteomes" id="UP001373714"/>
    </source>
</evidence>
<name>A0AAV9UBR1_9PEZI</name>
<comment type="caution">
    <text evidence="3">The sequence shown here is derived from an EMBL/GenBank/DDBJ whole genome shotgun (WGS) entry which is preliminary data.</text>
</comment>
<gene>
    <name evidence="3" type="ORF">TWF730_002834</name>
</gene>
<reference evidence="3 4" key="1">
    <citation type="submission" date="2019-10" db="EMBL/GenBank/DDBJ databases">
        <authorList>
            <person name="Palmer J.M."/>
        </authorList>
    </citation>
    <scope>NUCLEOTIDE SEQUENCE [LARGE SCALE GENOMIC DNA]</scope>
    <source>
        <strain evidence="3 4">TWF730</strain>
    </source>
</reference>
<dbReference type="Proteomes" id="UP001373714">
    <property type="component" value="Unassembled WGS sequence"/>
</dbReference>
<feature type="transmembrane region" description="Helical" evidence="2">
    <location>
        <begin position="615"/>
        <end position="640"/>
    </location>
</feature>